<accession>A0A7W7SYD1</accession>
<dbReference type="Proteomes" id="UP000578819">
    <property type="component" value="Unassembled WGS sequence"/>
</dbReference>
<sequence>MGTTLGGCLLLLAGLLLGYRELFMLGAAGLTAVAVGTVWGLVPPALHVDRVVVPGRVRRGEPADSVVDVMARGRAGRLLSLHDGVWDADGKPASEAVTTEVFARPGLPTRVRLRLPTNQRGVFQVGPLRIGRTDPLGLWSALRPVGTAQQLVVWPTWHAVPASAIGRTAQIEATRDPQHTESTTFHTLREYVSGDDLRHIHWRTSARMGTLMIRRHEGASIARLVLLIDDRAPSYVDADSFEQAVEVAASVLVSLTDAGRRLAVMSASDPTRDPVTTTAAGLDLLAAARLTSSGVSDQRIQAQLRLRPLGDALLVVTGTVGDVTLAAPLAAKYHSVQTLELGPETRLDVAGAVIAAPTAAGMIARLREQR</sequence>
<comment type="caution">
    <text evidence="2">The sequence shown here is derived from an EMBL/GenBank/DDBJ whole genome shotgun (WGS) entry which is preliminary data.</text>
</comment>
<evidence type="ECO:0000313" key="2">
    <source>
        <dbReference type="EMBL" id="MBB4962592.1"/>
    </source>
</evidence>
<evidence type="ECO:0000313" key="3">
    <source>
        <dbReference type="Proteomes" id="UP000578819"/>
    </source>
</evidence>
<dbReference type="RefSeq" id="WP_184538924.1">
    <property type="nucleotide sequence ID" value="NZ_JACHJW010000001.1"/>
</dbReference>
<dbReference type="PANTHER" id="PTHR34351:SF1">
    <property type="entry name" value="SLR1927 PROTEIN"/>
    <property type="match status" value="1"/>
</dbReference>
<dbReference type="Pfam" id="PF01882">
    <property type="entry name" value="DUF58"/>
    <property type="match status" value="1"/>
</dbReference>
<gene>
    <name evidence="2" type="ORF">FHR38_006325</name>
</gene>
<dbReference type="EMBL" id="JACHJW010000001">
    <property type="protein sequence ID" value="MBB4962592.1"/>
    <property type="molecule type" value="Genomic_DNA"/>
</dbReference>
<feature type="domain" description="DUF58" evidence="1">
    <location>
        <begin position="188"/>
        <end position="271"/>
    </location>
</feature>
<organism evidence="2 3">
    <name type="scientific">Micromonospora polyrhachis</name>
    <dbReference type="NCBI Taxonomy" id="1282883"/>
    <lineage>
        <taxon>Bacteria</taxon>
        <taxon>Bacillati</taxon>
        <taxon>Actinomycetota</taxon>
        <taxon>Actinomycetes</taxon>
        <taxon>Micromonosporales</taxon>
        <taxon>Micromonosporaceae</taxon>
        <taxon>Micromonospora</taxon>
    </lineage>
</organism>
<evidence type="ECO:0000259" key="1">
    <source>
        <dbReference type="Pfam" id="PF01882"/>
    </source>
</evidence>
<protein>
    <submittedName>
        <fullName evidence="2">Uncharacterized protein (DUF58 family)</fullName>
    </submittedName>
</protein>
<dbReference type="AlphaFoldDB" id="A0A7W7SYD1"/>
<reference evidence="2 3" key="1">
    <citation type="submission" date="2020-08" db="EMBL/GenBank/DDBJ databases">
        <title>Sequencing the genomes of 1000 actinobacteria strains.</title>
        <authorList>
            <person name="Klenk H.-P."/>
        </authorList>
    </citation>
    <scope>NUCLEOTIDE SEQUENCE [LARGE SCALE GENOMIC DNA]</scope>
    <source>
        <strain evidence="2 3">DSM 45886</strain>
    </source>
</reference>
<dbReference type="InterPro" id="IPR002881">
    <property type="entry name" value="DUF58"/>
</dbReference>
<keyword evidence="3" id="KW-1185">Reference proteome</keyword>
<dbReference type="PANTHER" id="PTHR34351">
    <property type="entry name" value="SLR1927 PROTEIN-RELATED"/>
    <property type="match status" value="1"/>
</dbReference>
<name>A0A7W7SYD1_9ACTN</name>
<proteinExistence type="predicted"/>